<accession>A0A7V8FKN8</accession>
<dbReference type="AlphaFoldDB" id="A0A7V8FKN8"/>
<dbReference type="InterPro" id="IPR036748">
    <property type="entry name" value="MTH938-like_sf"/>
</dbReference>
<organism evidence="1 2">
    <name type="scientific">Paracidovorax wautersii</name>
    <dbReference type="NCBI Taxonomy" id="1177982"/>
    <lineage>
        <taxon>Bacteria</taxon>
        <taxon>Pseudomonadati</taxon>
        <taxon>Pseudomonadota</taxon>
        <taxon>Betaproteobacteria</taxon>
        <taxon>Burkholderiales</taxon>
        <taxon>Comamonadaceae</taxon>
        <taxon>Paracidovorax</taxon>
    </lineage>
</organism>
<name>A0A7V8FKN8_9BURK</name>
<comment type="caution">
    <text evidence="1">The sequence shown here is derived from an EMBL/GenBank/DDBJ whole genome shotgun (WGS) entry which is preliminary data.</text>
</comment>
<reference evidence="2" key="1">
    <citation type="journal article" date="2020" name="MBio">
        <title>Horizontal gene transfer to a defensive symbiont with a reduced genome amongst a multipartite beetle microbiome.</title>
        <authorList>
            <person name="Waterworth S.C."/>
            <person name="Florez L.V."/>
            <person name="Rees E.R."/>
            <person name="Hertweck C."/>
            <person name="Kaltenpoth M."/>
            <person name="Kwan J.C."/>
        </authorList>
    </citation>
    <scope>NUCLEOTIDE SEQUENCE [LARGE SCALE GENOMIC DNA]</scope>
</reference>
<dbReference type="Proteomes" id="UP000461670">
    <property type="component" value="Unassembled WGS sequence"/>
</dbReference>
<evidence type="ECO:0000313" key="2">
    <source>
        <dbReference type="Proteomes" id="UP000461670"/>
    </source>
</evidence>
<proteinExistence type="predicted"/>
<dbReference type="Gene3D" id="3.40.1230.10">
    <property type="entry name" value="MTH938-like"/>
    <property type="match status" value="1"/>
</dbReference>
<evidence type="ECO:0008006" key="3">
    <source>
        <dbReference type="Google" id="ProtNLM"/>
    </source>
</evidence>
<dbReference type="InterPro" id="IPR007523">
    <property type="entry name" value="NDUFAF3/AAMDC"/>
</dbReference>
<dbReference type="PANTHER" id="PTHR21192">
    <property type="entry name" value="NUCLEAR PROTEIN E3-3"/>
    <property type="match status" value="1"/>
</dbReference>
<protein>
    <recommendedName>
        <fullName evidence="3">Mth938-like domain-containing protein</fullName>
    </recommendedName>
</protein>
<evidence type="ECO:0000313" key="1">
    <source>
        <dbReference type="EMBL" id="KAF1018287.1"/>
    </source>
</evidence>
<dbReference type="EMBL" id="WNDQ01000093">
    <property type="protein sequence ID" value="KAF1018287.1"/>
    <property type="molecule type" value="Genomic_DNA"/>
</dbReference>
<dbReference type="CDD" id="cd05560">
    <property type="entry name" value="Xcc1710_like"/>
    <property type="match status" value="1"/>
</dbReference>
<gene>
    <name evidence="1" type="ORF">GAK30_03746</name>
</gene>
<sequence length="132" mass="14232">MKLQPDRFEVQSVNAYGQGWLALNGERIEHSVVFGSHGERFDWQCDAFESLTAEHFEAIAALRPEVVVFGSGDTLRFLRPSVLRPLIAAGIGVETMDSAAACRTYNILANEDRHVVGAILIAPPAAPGAPSA</sequence>
<dbReference type="SUPFAM" id="SSF64076">
    <property type="entry name" value="MTH938-like"/>
    <property type="match status" value="1"/>
</dbReference>
<dbReference type="PANTHER" id="PTHR21192:SF2">
    <property type="entry name" value="NADH DEHYDROGENASE [UBIQUINONE] 1 ALPHA SUBCOMPLEX ASSEMBLY FACTOR 3"/>
    <property type="match status" value="1"/>
</dbReference>
<dbReference type="Pfam" id="PF04430">
    <property type="entry name" value="DUF498"/>
    <property type="match status" value="1"/>
</dbReference>